<dbReference type="PANTHER" id="PTHR47053:SF1">
    <property type="entry name" value="MUREIN DD-ENDOPEPTIDASE MEPH-RELATED"/>
    <property type="match status" value="1"/>
</dbReference>
<feature type="domain" description="LysM" evidence="7">
    <location>
        <begin position="18"/>
        <end position="61"/>
    </location>
</feature>
<keyword evidence="4" id="KW-0677">Repeat</keyword>
<feature type="domain" description="NlpC/P60" evidence="8">
    <location>
        <begin position="125"/>
        <end position="245"/>
    </location>
</feature>
<keyword evidence="3" id="KW-0732">Signal</keyword>
<organism evidence="9 10">
    <name type="scientific">Oceanithermus desulfurans</name>
    <dbReference type="NCBI Taxonomy" id="227924"/>
    <lineage>
        <taxon>Bacteria</taxon>
        <taxon>Thermotogati</taxon>
        <taxon>Deinococcota</taxon>
        <taxon>Deinococci</taxon>
        <taxon>Thermales</taxon>
        <taxon>Thermaceae</taxon>
        <taxon>Oceanithermus</taxon>
    </lineage>
</organism>
<evidence type="ECO:0000256" key="4">
    <source>
        <dbReference type="ARBA" id="ARBA00022737"/>
    </source>
</evidence>
<dbReference type="Gene3D" id="3.90.1720.10">
    <property type="entry name" value="endopeptidase domain like (from Nostoc punctiforme)"/>
    <property type="match status" value="1"/>
</dbReference>
<reference evidence="9 10" key="1">
    <citation type="submission" date="2020-08" db="EMBL/GenBank/DDBJ databases">
        <title>Genomic Encyclopedia of Type Strains, Phase IV (KMG-IV): sequencing the most valuable type-strain genomes for metagenomic binning, comparative biology and taxonomic classification.</title>
        <authorList>
            <person name="Goeker M."/>
        </authorList>
    </citation>
    <scope>NUCLEOTIDE SEQUENCE [LARGE SCALE GENOMIC DNA]</scope>
    <source>
        <strain evidence="9 10">DSM 15757</strain>
    </source>
</reference>
<protein>
    <submittedName>
        <fullName evidence="9">Cell wall-associated NlpC family hydrolase</fullName>
    </submittedName>
</protein>
<keyword evidence="5 9" id="KW-0378">Hydrolase</keyword>
<evidence type="ECO:0000313" key="10">
    <source>
        <dbReference type="Proteomes" id="UP000587579"/>
    </source>
</evidence>
<keyword evidence="2" id="KW-0645">Protease</keyword>
<dbReference type="SMART" id="SM00257">
    <property type="entry name" value="LysM"/>
    <property type="match status" value="2"/>
</dbReference>
<comment type="similarity">
    <text evidence="1">Belongs to the peptidase C40 family.</text>
</comment>
<dbReference type="PANTHER" id="PTHR47053">
    <property type="entry name" value="MUREIN DD-ENDOPEPTIDASE MEPH-RELATED"/>
    <property type="match status" value="1"/>
</dbReference>
<dbReference type="InterPro" id="IPR000064">
    <property type="entry name" value="NLP_P60_dom"/>
</dbReference>
<dbReference type="InterPro" id="IPR038765">
    <property type="entry name" value="Papain-like_cys_pep_sf"/>
</dbReference>
<proteinExistence type="inferred from homology"/>
<dbReference type="Gene3D" id="3.10.350.10">
    <property type="entry name" value="LysM domain"/>
    <property type="match status" value="2"/>
</dbReference>
<evidence type="ECO:0000256" key="1">
    <source>
        <dbReference type="ARBA" id="ARBA00007074"/>
    </source>
</evidence>
<dbReference type="PROSITE" id="PS51935">
    <property type="entry name" value="NLPC_P60"/>
    <property type="match status" value="1"/>
</dbReference>
<dbReference type="CDD" id="cd00118">
    <property type="entry name" value="LysM"/>
    <property type="match status" value="1"/>
</dbReference>
<evidence type="ECO:0000259" key="8">
    <source>
        <dbReference type="PROSITE" id="PS51935"/>
    </source>
</evidence>
<dbReference type="InterPro" id="IPR018392">
    <property type="entry name" value="LysM"/>
</dbReference>
<dbReference type="GO" id="GO:0016787">
    <property type="term" value="F:hydrolase activity"/>
    <property type="evidence" value="ECO:0007669"/>
    <property type="project" value="UniProtKB-KW"/>
</dbReference>
<evidence type="ECO:0000256" key="2">
    <source>
        <dbReference type="ARBA" id="ARBA00022670"/>
    </source>
</evidence>
<keyword evidence="6" id="KW-0788">Thiol protease</keyword>
<evidence type="ECO:0000259" key="7">
    <source>
        <dbReference type="PROSITE" id="PS51782"/>
    </source>
</evidence>
<dbReference type="RefSeq" id="WP_147148751.1">
    <property type="nucleotide sequence ID" value="NZ_JACHEZ010000012.1"/>
</dbReference>
<comment type="caution">
    <text evidence="9">The sequence shown here is derived from an EMBL/GenBank/DDBJ whole genome shotgun (WGS) entry which is preliminary data.</text>
</comment>
<evidence type="ECO:0000313" key="9">
    <source>
        <dbReference type="EMBL" id="MBB6030967.1"/>
    </source>
</evidence>
<gene>
    <name evidence="9" type="ORF">HNQ05_002367</name>
</gene>
<evidence type="ECO:0000256" key="5">
    <source>
        <dbReference type="ARBA" id="ARBA00022801"/>
    </source>
</evidence>
<dbReference type="InterPro" id="IPR051202">
    <property type="entry name" value="Peptidase_C40"/>
</dbReference>
<dbReference type="Pfam" id="PF01476">
    <property type="entry name" value="LysM"/>
    <property type="match status" value="2"/>
</dbReference>
<keyword evidence="10" id="KW-1185">Reference proteome</keyword>
<dbReference type="PROSITE" id="PS51782">
    <property type="entry name" value="LYSM"/>
    <property type="match status" value="2"/>
</dbReference>
<dbReference type="Proteomes" id="UP000587579">
    <property type="component" value="Unassembled WGS sequence"/>
</dbReference>
<feature type="domain" description="LysM" evidence="7">
    <location>
        <begin position="63"/>
        <end position="106"/>
    </location>
</feature>
<dbReference type="SUPFAM" id="SSF54001">
    <property type="entry name" value="Cysteine proteinases"/>
    <property type="match status" value="1"/>
</dbReference>
<name>A0ABR6P4L8_9DEIN</name>
<sequence>MKTFALGVLLVLGGALAGSYRVQPGDTLWRIAVSHDVDLTVLLLLNPEAAGGLKAGTELRLPERHRVAKGETLWRIARRYGTDVATLKRLNGLQSDALAVGQELWVPPAPAAAAPAPPQPAPAPAVDTSRLERIASAYLGASYRWGATGPDAFDCSGYVGRVYGELGVALPRSTRDLWARLEPVRDLQPGDLVFFSFGGRGVDHVGIYLGNDRFIHANSVKNRVMIERFSAPWYRKVYLGARRVTPAKRTSLR</sequence>
<dbReference type="SUPFAM" id="SSF54106">
    <property type="entry name" value="LysM domain"/>
    <property type="match status" value="2"/>
</dbReference>
<dbReference type="Pfam" id="PF00877">
    <property type="entry name" value="NLPC_P60"/>
    <property type="match status" value="1"/>
</dbReference>
<evidence type="ECO:0000256" key="3">
    <source>
        <dbReference type="ARBA" id="ARBA00022729"/>
    </source>
</evidence>
<evidence type="ECO:0000256" key="6">
    <source>
        <dbReference type="ARBA" id="ARBA00022807"/>
    </source>
</evidence>
<dbReference type="InterPro" id="IPR036779">
    <property type="entry name" value="LysM_dom_sf"/>
</dbReference>
<dbReference type="EMBL" id="JACHEZ010000012">
    <property type="protein sequence ID" value="MBB6030967.1"/>
    <property type="molecule type" value="Genomic_DNA"/>
</dbReference>
<accession>A0ABR6P4L8</accession>